<comment type="caution">
    <text evidence="8">The sequence shown here is derived from an EMBL/GenBank/DDBJ whole genome shotgun (WGS) entry which is preliminary data.</text>
</comment>
<dbReference type="InterPro" id="IPR013762">
    <property type="entry name" value="Integrase-like_cat_sf"/>
</dbReference>
<keyword evidence="9" id="KW-1185">Reference proteome</keyword>
<dbReference type="GO" id="GO:0006310">
    <property type="term" value="P:DNA recombination"/>
    <property type="evidence" value="ECO:0007669"/>
    <property type="project" value="UniProtKB-KW"/>
</dbReference>
<feature type="domain" description="Core-binding (CB)" evidence="7">
    <location>
        <begin position="62"/>
        <end position="142"/>
    </location>
</feature>
<dbReference type="Gene3D" id="1.10.150.130">
    <property type="match status" value="1"/>
</dbReference>
<dbReference type="Pfam" id="PF00589">
    <property type="entry name" value="Phage_integrase"/>
    <property type="match status" value="1"/>
</dbReference>
<dbReference type="InterPro" id="IPR050090">
    <property type="entry name" value="Tyrosine_recombinase_XerCD"/>
</dbReference>
<dbReference type="PANTHER" id="PTHR30349:SF64">
    <property type="entry name" value="PROPHAGE INTEGRASE INTD-RELATED"/>
    <property type="match status" value="1"/>
</dbReference>
<dbReference type="InterPro" id="IPR011010">
    <property type="entry name" value="DNA_brk_join_enz"/>
</dbReference>
<organism evidence="8 9">
    <name type="scientific">Peribacillus simplex</name>
    <dbReference type="NCBI Taxonomy" id="1478"/>
    <lineage>
        <taxon>Bacteria</taxon>
        <taxon>Bacillati</taxon>
        <taxon>Bacillota</taxon>
        <taxon>Bacilli</taxon>
        <taxon>Bacillales</taxon>
        <taxon>Bacillaceae</taxon>
        <taxon>Peribacillus</taxon>
    </lineage>
</organism>
<dbReference type="GO" id="GO:0015074">
    <property type="term" value="P:DNA integration"/>
    <property type="evidence" value="ECO:0007669"/>
    <property type="project" value="UniProtKB-KW"/>
</dbReference>
<dbReference type="PROSITE" id="PS51898">
    <property type="entry name" value="TYR_RECOMBINASE"/>
    <property type="match status" value="1"/>
</dbReference>
<accession>A0A120GPU0</accession>
<evidence type="ECO:0000256" key="4">
    <source>
        <dbReference type="ARBA" id="ARBA00023172"/>
    </source>
</evidence>
<evidence type="ECO:0000313" key="9">
    <source>
        <dbReference type="Proteomes" id="UP000064189"/>
    </source>
</evidence>
<dbReference type="InterPro" id="IPR028259">
    <property type="entry name" value="AP2-like_int_N"/>
</dbReference>
<name>A0A120GPU0_9BACI</name>
<dbReference type="Gene3D" id="1.10.443.10">
    <property type="entry name" value="Intergrase catalytic core"/>
    <property type="match status" value="1"/>
</dbReference>
<evidence type="ECO:0000256" key="5">
    <source>
        <dbReference type="PROSITE-ProRule" id="PRU01248"/>
    </source>
</evidence>
<dbReference type="GO" id="GO:0003677">
    <property type="term" value="F:DNA binding"/>
    <property type="evidence" value="ECO:0007669"/>
    <property type="project" value="UniProtKB-UniRule"/>
</dbReference>
<sequence>MAHILKRGDRWAYMVNVAKDPVTGKRRQITKSGFKTKKEAQLAANKVEDAIANGGVFQESNITFEEFATEWLSYYEHQVKISSVRARKIAMKHLVSSWQNTPLKKITRHMYQTRIDELSKQFSPNYIDSIHTTGNMIFKHAIRQDLIKTNPTYGFVMPRKHVTVEDIEEDEVKGKFLELNELRTFLRITKEQGLYLDYLCFATLAYTGMRLGEMLALKWTDLDLTKKTIRITKTYYNPNNKSTGYQLLTPKTKKSIRTIMIDDGLVALFKAHKREQMELKMKQRLVYEDHDFIFAENIGHPRVMKQMVLRLQRLMKHLEVDKHITPHSFRHTHTSLLIEAGAGVKEIQERLGHTDINTTMNIYAHMTKNIEEKTSHKFSELTKGLL</sequence>
<dbReference type="InterPro" id="IPR010998">
    <property type="entry name" value="Integrase_recombinase_N"/>
</dbReference>
<dbReference type="Proteomes" id="UP000064189">
    <property type="component" value="Unassembled WGS sequence"/>
</dbReference>
<evidence type="ECO:0000256" key="2">
    <source>
        <dbReference type="ARBA" id="ARBA00022908"/>
    </source>
</evidence>
<dbReference type="InterPro" id="IPR044068">
    <property type="entry name" value="CB"/>
</dbReference>
<dbReference type="RefSeq" id="WP_061142111.1">
    <property type="nucleotide sequence ID" value="NZ_LNNH01000018.1"/>
</dbReference>
<reference evidence="8 9" key="1">
    <citation type="submission" date="2015-11" db="EMBL/GenBank/DDBJ databases">
        <title>Genome Sequence of Bacillus simplex strain VanAntwerpen2.</title>
        <authorList>
            <person name="Couger M.B."/>
        </authorList>
    </citation>
    <scope>NUCLEOTIDE SEQUENCE [LARGE SCALE GENOMIC DNA]</scope>
    <source>
        <strain evidence="8 9">VanAntwerpen02</strain>
    </source>
</reference>
<keyword evidence="2" id="KW-0229">DNA integration</keyword>
<evidence type="ECO:0008006" key="10">
    <source>
        <dbReference type="Google" id="ProtNLM"/>
    </source>
</evidence>
<evidence type="ECO:0000259" key="7">
    <source>
        <dbReference type="PROSITE" id="PS51900"/>
    </source>
</evidence>
<keyword evidence="3 5" id="KW-0238">DNA-binding</keyword>
<keyword evidence="4" id="KW-0233">DNA recombination</keyword>
<feature type="domain" description="Tyr recombinase" evidence="6">
    <location>
        <begin position="172"/>
        <end position="377"/>
    </location>
</feature>
<dbReference type="Pfam" id="PF14657">
    <property type="entry name" value="Arm-DNA-bind_4"/>
    <property type="match status" value="1"/>
</dbReference>
<dbReference type="SUPFAM" id="SSF56349">
    <property type="entry name" value="DNA breaking-rejoining enzymes"/>
    <property type="match status" value="1"/>
</dbReference>
<evidence type="ECO:0000313" key="8">
    <source>
        <dbReference type="EMBL" id="KWW20282.1"/>
    </source>
</evidence>
<dbReference type="InterPro" id="IPR002104">
    <property type="entry name" value="Integrase_catalytic"/>
</dbReference>
<evidence type="ECO:0000256" key="1">
    <source>
        <dbReference type="ARBA" id="ARBA00008857"/>
    </source>
</evidence>
<gene>
    <name evidence="8" type="ORF">AS888_19280</name>
</gene>
<protein>
    <recommendedName>
        <fullName evidence="10">Site-specific integrase</fullName>
    </recommendedName>
</protein>
<dbReference type="InterPro" id="IPR004107">
    <property type="entry name" value="Integrase_SAM-like_N"/>
</dbReference>
<dbReference type="EMBL" id="LNNH01000018">
    <property type="protein sequence ID" value="KWW20282.1"/>
    <property type="molecule type" value="Genomic_DNA"/>
</dbReference>
<comment type="similarity">
    <text evidence="1">Belongs to the 'phage' integrase family.</text>
</comment>
<dbReference type="AlphaFoldDB" id="A0A120GPU0"/>
<dbReference type="PANTHER" id="PTHR30349">
    <property type="entry name" value="PHAGE INTEGRASE-RELATED"/>
    <property type="match status" value="1"/>
</dbReference>
<dbReference type="CDD" id="cd01189">
    <property type="entry name" value="INT_ICEBs1_C_like"/>
    <property type="match status" value="1"/>
</dbReference>
<evidence type="ECO:0000256" key="3">
    <source>
        <dbReference type="ARBA" id="ARBA00023125"/>
    </source>
</evidence>
<evidence type="ECO:0000259" key="6">
    <source>
        <dbReference type="PROSITE" id="PS51898"/>
    </source>
</evidence>
<dbReference type="PROSITE" id="PS51900">
    <property type="entry name" value="CB"/>
    <property type="match status" value="1"/>
</dbReference>
<proteinExistence type="inferred from homology"/>
<dbReference type="Pfam" id="PF14659">
    <property type="entry name" value="Phage_int_SAM_3"/>
    <property type="match status" value="1"/>
</dbReference>